<dbReference type="AlphaFoldDB" id="A0A0K2TA50"/>
<dbReference type="EMBL" id="HACA01005603">
    <property type="protein sequence ID" value="CDW22964.1"/>
    <property type="molecule type" value="Transcribed_RNA"/>
</dbReference>
<evidence type="ECO:0000313" key="1">
    <source>
        <dbReference type="EMBL" id="CDW22964.1"/>
    </source>
</evidence>
<reference evidence="1" key="1">
    <citation type="submission" date="2014-05" db="EMBL/GenBank/DDBJ databases">
        <authorList>
            <person name="Chronopoulou M."/>
        </authorList>
    </citation>
    <scope>NUCLEOTIDE SEQUENCE</scope>
    <source>
        <tissue evidence="1">Whole organism</tissue>
    </source>
</reference>
<sequence length="67" mass="7814">MMTTSLYNLPSSIQKYILGRCFRVFLKSRVFDCVIQSRRNSSKYRLKSMLSLESKSPPLSTSSHNFF</sequence>
<proteinExistence type="predicted"/>
<accession>A0A0K2TA50</accession>
<organism evidence="1">
    <name type="scientific">Lepeophtheirus salmonis</name>
    <name type="common">Salmon louse</name>
    <name type="synonym">Caligus salmonis</name>
    <dbReference type="NCBI Taxonomy" id="72036"/>
    <lineage>
        <taxon>Eukaryota</taxon>
        <taxon>Metazoa</taxon>
        <taxon>Ecdysozoa</taxon>
        <taxon>Arthropoda</taxon>
        <taxon>Crustacea</taxon>
        <taxon>Multicrustacea</taxon>
        <taxon>Hexanauplia</taxon>
        <taxon>Copepoda</taxon>
        <taxon>Siphonostomatoida</taxon>
        <taxon>Caligidae</taxon>
        <taxon>Lepeophtheirus</taxon>
    </lineage>
</organism>
<protein>
    <submittedName>
        <fullName evidence="1">Uncharacterized protein</fullName>
    </submittedName>
</protein>
<name>A0A0K2TA50_LEPSM</name>